<dbReference type="GO" id="GO:0003700">
    <property type="term" value="F:DNA-binding transcription factor activity"/>
    <property type="evidence" value="ECO:0007669"/>
    <property type="project" value="TreeGrafter"/>
</dbReference>
<dbReference type="PROSITE" id="PS50932">
    <property type="entry name" value="HTH_LACI_2"/>
    <property type="match status" value="1"/>
</dbReference>
<dbReference type="InterPro" id="IPR000843">
    <property type="entry name" value="HTH_LacI"/>
</dbReference>
<keyword evidence="2 5" id="KW-0238">DNA-binding</keyword>
<dbReference type="AlphaFoldDB" id="A0A840J6Y8"/>
<gene>
    <name evidence="5" type="ORF">BJY18_006659</name>
</gene>
<dbReference type="Gene3D" id="3.40.50.2300">
    <property type="match status" value="2"/>
</dbReference>
<keyword evidence="3" id="KW-0804">Transcription</keyword>
<organism evidence="5 6">
    <name type="scientific">Amycolatopsis jiangsuensis</name>
    <dbReference type="NCBI Taxonomy" id="1181879"/>
    <lineage>
        <taxon>Bacteria</taxon>
        <taxon>Bacillati</taxon>
        <taxon>Actinomycetota</taxon>
        <taxon>Actinomycetes</taxon>
        <taxon>Pseudonocardiales</taxon>
        <taxon>Pseudonocardiaceae</taxon>
        <taxon>Amycolatopsis</taxon>
    </lineage>
</organism>
<dbReference type="Pfam" id="PF13377">
    <property type="entry name" value="Peripla_BP_3"/>
    <property type="match status" value="1"/>
</dbReference>
<dbReference type="SUPFAM" id="SSF47413">
    <property type="entry name" value="lambda repressor-like DNA-binding domains"/>
    <property type="match status" value="1"/>
</dbReference>
<dbReference type="SUPFAM" id="SSF53822">
    <property type="entry name" value="Periplasmic binding protein-like I"/>
    <property type="match status" value="1"/>
</dbReference>
<keyword evidence="1" id="KW-0805">Transcription regulation</keyword>
<evidence type="ECO:0000256" key="3">
    <source>
        <dbReference type="ARBA" id="ARBA00023163"/>
    </source>
</evidence>
<evidence type="ECO:0000256" key="2">
    <source>
        <dbReference type="ARBA" id="ARBA00023125"/>
    </source>
</evidence>
<dbReference type="Proteomes" id="UP000581769">
    <property type="component" value="Unassembled WGS sequence"/>
</dbReference>
<dbReference type="CDD" id="cd06267">
    <property type="entry name" value="PBP1_LacI_sugar_binding-like"/>
    <property type="match status" value="1"/>
</dbReference>
<protein>
    <submittedName>
        <fullName evidence="5">DNA-binding LacI/PurR family transcriptional regulator</fullName>
    </submittedName>
</protein>
<evidence type="ECO:0000313" key="5">
    <source>
        <dbReference type="EMBL" id="MBB4689174.1"/>
    </source>
</evidence>
<keyword evidence="6" id="KW-1185">Reference proteome</keyword>
<dbReference type="Pfam" id="PF00356">
    <property type="entry name" value="LacI"/>
    <property type="match status" value="1"/>
</dbReference>
<dbReference type="EMBL" id="JACHMG010000001">
    <property type="protein sequence ID" value="MBB4689174.1"/>
    <property type="molecule type" value="Genomic_DNA"/>
</dbReference>
<proteinExistence type="predicted"/>
<accession>A0A840J6Y8</accession>
<dbReference type="InterPro" id="IPR010982">
    <property type="entry name" value="Lambda_DNA-bd_dom_sf"/>
</dbReference>
<dbReference type="SMART" id="SM00354">
    <property type="entry name" value="HTH_LACI"/>
    <property type="match status" value="1"/>
</dbReference>
<evidence type="ECO:0000259" key="4">
    <source>
        <dbReference type="PROSITE" id="PS50932"/>
    </source>
</evidence>
<dbReference type="InterPro" id="IPR028082">
    <property type="entry name" value="Peripla_BP_I"/>
</dbReference>
<dbReference type="RefSeq" id="WP_184783753.1">
    <property type="nucleotide sequence ID" value="NZ_JACHMG010000001.1"/>
</dbReference>
<evidence type="ECO:0000313" key="6">
    <source>
        <dbReference type="Proteomes" id="UP000581769"/>
    </source>
</evidence>
<dbReference type="PANTHER" id="PTHR30146">
    <property type="entry name" value="LACI-RELATED TRANSCRIPTIONAL REPRESSOR"/>
    <property type="match status" value="1"/>
</dbReference>
<dbReference type="PRINTS" id="PR00036">
    <property type="entry name" value="HTHLACI"/>
</dbReference>
<dbReference type="Gene3D" id="1.10.260.40">
    <property type="entry name" value="lambda repressor-like DNA-binding domains"/>
    <property type="match status" value="1"/>
</dbReference>
<dbReference type="PANTHER" id="PTHR30146:SF109">
    <property type="entry name" value="HTH-TYPE TRANSCRIPTIONAL REGULATOR GALS"/>
    <property type="match status" value="1"/>
</dbReference>
<dbReference type="InterPro" id="IPR046335">
    <property type="entry name" value="LacI/GalR-like_sensor"/>
</dbReference>
<reference evidence="5 6" key="1">
    <citation type="submission" date="2020-08" db="EMBL/GenBank/DDBJ databases">
        <title>Sequencing the genomes of 1000 actinobacteria strains.</title>
        <authorList>
            <person name="Klenk H.-P."/>
        </authorList>
    </citation>
    <scope>NUCLEOTIDE SEQUENCE [LARGE SCALE GENOMIC DNA]</scope>
    <source>
        <strain evidence="5 6">DSM 45859</strain>
    </source>
</reference>
<sequence>MVDPGRRPTVKDVARAAGVSASTVSNVLHDHPYVTEEKRQRVTDAIERLGYAPSLVSRQLRAGRSQVLALAVPDITSPYFAHLAHVVIDEARRRSLTLFIDETGGGAAQERTIAEGYLSRGVTGVLFCPVELAPAELERLKSDVPTVLLGEYVPGGSFDHIAINSRRSAVEATEHLLSRGRRRPAFAGMRLDRQAGPAYERLRGVREALRATGVDVDADLVFDVADHSREEGARVARELVRRRSDCDALICAADLLAVGALSALREAGVAVPADIALLGWDDAPEVRYTAPPLTSIAHDMTGLAQQAIDAILARQADPTRPAEHLLVGHRLMVRESTGAG</sequence>
<dbReference type="CDD" id="cd01392">
    <property type="entry name" value="HTH_LacI"/>
    <property type="match status" value="1"/>
</dbReference>
<evidence type="ECO:0000256" key="1">
    <source>
        <dbReference type="ARBA" id="ARBA00023015"/>
    </source>
</evidence>
<comment type="caution">
    <text evidence="5">The sequence shown here is derived from an EMBL/GenBank/DDBJ whole genome shotgun (WGS) entry which is preliminary data.</text>
</comment>
<dbReference type="PROSITE" id="PS00356">
    <property type="entry name" value="HTH_LACI_1"/>
    <property type="match status" value="1"/>
</dbReference>
<feature type="domain" description="HTH lacI-type" evidence="4">
    <location>
        <begin position="8"/>
        <end position="62"/>
    </location>
</feature>
<name>A0A840J6Y8_9PSEU</name>
<dbReference type="GO" id="GO:0000976">
    <property type="term" value="F:transcription cis-regulatory region binding"/>
    <property type="evidence" value="ECO:0007669"/>
    <property type="project" value="TreeGrafter"/>
</dbReference>